<comment type="similarity">
    <text evidence="1">Belongs to the LysR transcriptional regulatory family.</text>
</comment>
<sequence>MLDKRYLAFTKLVQTQSYTKTAELMFVTQSAVSQQIKTLENDLGIKLVEYHQPNLTITQQGLALADFINRQSVQEQQLLTDLRSTEAPTEIIFGATHSLAISLAPRLIAQLQENFSKVECRVDNTTAILNKIDQGDLQFALLEGNFDRQKYDSIVIKKEAFIAVSSSKNPLVDRNSLNVQDLLHETLILRENGSGTRDIFSDWAQSQNISLSDFEKSIEINEPTSILNLVEQNVGISFMYESLSAMELKSGSLKQLQLPSLNLVRDISLVYLKDSYFANQYQDLAQEL</sequence>
<dbReference type="RefSeq" id="WP_057799940.1">
    <property type="nucleotide sequence ID" value="NZ_BJZZ01000024.1"/>
</dbReference>
<dbReference type="OrthoDB" id="9785745at2"/>
<dbReference type="SUPFAM" id="SSF53850">
    <property type="entry name" value="Periplasmic binding protein-like II"/>
    <property type="match status" value="1"/>
</dbReference>
<reference evidence="6 7" key="1">
    <citation type="journal article" date="2015" name="Genome Announc.">
        <title>Expanding the biotechnology potential of lactobacilli through comparative genomics of 213 strains and associated genera.</title>
        <authorList>
            <person name="Sun Z."/>
            <person name="Harris H.M."/>
            <person name="McCann A."/>
            <person name="Guo C."/>
            <person name="Argimon S."/>
            <person name="Zhang W."/>
            <person name="Yang X."/>
            <person name="Jeffery I.B."/>
            <person name="Cooney J.C."/>
            <person name="Kagawa T.F."/>
            <person name="Liu W."/>
            <person name="Song Y."/>
            <person name="Salvetti E."/>
            <person name="Wrobel A."/>
            <person name="Rasinkangas P."/>
            <person name="Parkhill J."/>
            <person name="Rea M.C."/>
            <person name="O'Sullivan O."/>
            <person name="Ritari J."/>
            <person name="Douillard F.P."/>
            <person name="Paul Ross R."/>
            <person name="Yang R."/>
            <person name="Briner A.E."/>
            <person name="Felis G.E."/>
            <person name="de Vos W.M."/>
            <person name="Barrangou R."/>
            <person name="Klaenhammer T.R."/>
            <person name="Caufield P.W."/>
            <person name="Cui Y."/>
            <person name="Zhang H."/>
            <person name="O'Toole P.W."/>
        </authorList>
    </citation>
    <scope>NUCLEOTIDE SEQUENCE [LARGE SCALE GENOMIC DNA]</scope>
    <source>
        <strain evidence="6 7">DSM 23026</strain>
    </source>
</reference>
<dbReference type="InterPro" id="IPR000847">
    <property type="entry name" value="LysR_HTH_N"/>
</dbReference>
<dbReference type="InterPro" id="IPR036388">
    <property type="entry name" value="WH-like_DNA-bd_sf"/>
</dbReference>
<dbReference type="PROSITE" id="PS50931">
    <property type="entry name" value="HTH_LYSR"/>
    <property type="match status" value="1"/>
</dbReference>
<keyword evidence="3" id="KW-0238">DNA-binding</keyword>
<gene>
    <name evidence="6" type="ORF">IV88_GL000814</name>
</gene>
<protein>
    <submittedName>
        <fullName evidence="6">Transcriptional regulator</fullName>
    </submittedName>
</protein>
<dbReference type="InterPro" id="IPR005119">
    <property type="entry name" value="LysR_subst-bd"/>
</dbReference>
<keyword evidence="7" id="KW-1185">Reference proteome</keyword>
<dbReference type="PATRIC" id="fig|480391.4.peg.825"/>
<organism evidence="6 7">
    <name type="scientific">Pediococcus argentinicus</name>
    <dbReference type="NCBI Taxonomy" id="480391"/>
    <lineage>
        <taxon>Bacteria</taxon>
        <taxon>Bacillati</taxon>
        <taxon>Bacillota</taxon>
        <taxon>Bacilli</taxon>
        <taxon>Lactobacillales</taxon>
        <taxon>Lactobacillaceae</taxon>
        <taxon>Pediococcus</taxon>
    </lineage>
</organism>
<dbReference type="GO" id="GO:0000976">
    <property type="term" value="F:transcription cis-regulatory region binding"/>
    <property type="evidence" value="ECO:0007669"/>
    <property type="project" value="TreeGrafter"/>
</dbReference>
<dbReference type="PANTHER" id="PTHR30126">
    <property type="entry name" value="HTH-TYPE TRANSCRIPTIONAL REGULATOR"/>
    <property type="match status" value="1"/>
</dbReference>
<accession>A0A0R2NFL9</accession>
<dbReference type="Pfam" id="PF00126">
    <property type="entry name" value="HTH_1"/>
    <property type="match status" value="1"/>
</dbReference>
<dbReference type="GO" id="GO:0003700">
    <property type="term" value="F:DNA-binding transcription factor activity"/>
    <property type="evidence" value="ECO:0007669"/>
    <property type="project" value="InterPro"/>
</dbReference>
<evidence type="ECO:0000256" key="2">
    <source>
        <dbReference type="ARBA" id="ARBA00023015"/>
    </source>
</evidence>
<evidence type="ECO:0000313" key="6">
    <source>
        <dbReference type="EMBL" id="KRO24612.1"/>
    </source>
</evidence>
<proteinExistence type="inferred from homology"/>
<evidence type="ECO:0000256" key="3">
    <source>
        <dbReference type="ARBA" id="ARBA00023125"/>
    </source>
</evidence>
<dbReference type="AlphaFoldDB" id="A0A0R2NFL9"/>
<dbReference type="InterPro" id="IPR036390">
    <property type="entry name" value="WH_DNA-bd_sf"/>
</dbReference>
<dbReference type="EMBL" id="JQCQ01000025">
    <property type="protein sequence ID" value="KRO24612.1"/>
    <property type="molecule type" value="Genomic_DNA"/>
</dbReference>
<dbReference type="Proteomes" id="UP000051249">
    <property type="component" value="Unassembled WGS sequence"/>
</dbReference>
<evidence type="ECO:0000256" key="1">
    <source>
        <dbReference type="ARBA" id="ARBA00009437"/>
    </source>
</evidence>
<dbReference type="PRINTS" id="PR00039">
    <property type="entry name" value="HTHLYSR"/>
</dbReference>
<dbReference type="Gene3D" id="1.10.10.10">
    <property type="entry name" value="Winged helix-like DNA-binding domain superfamily/Winged helix DNA-binding domain"/>
    <property type="match status" value="1"/>
</dbReference>
<evidence type="ECO:0000259" key="5">
    <source>
        <dbReference type="PROSITE" id="PS50931"/>
    </source>
</evidence>
<keyword evidence="4" id="KW-0804">Transcription</keyword>
<comment type="caution">
    <text evidence="6">The sequence shown here is derived from an EMBL/GenBank/DDBJ whole genome shotgun (WGS) entry which is preliminary data.</text>
</comment>
<dbReference type="PANTHER" id="PTHR30126:SF40">
    <property type="entry name" value="HTH-TYPE TRANSCRIPTIONAL REGULATOR GLTR"/>
    <property type="match status" value="1"/>
</dbReference>
<name>A0A0R2NFL9_9LACO</name>
<dbReference type="Gene3D" id="3.40.190.10">
    <property type="entry name" value="Periplasmic binding protein-like II"/>
    <property type="match status" value="2"/>
</dbReference>
<dbReference type="Pfam" id="PF03466">
    <property type="entry name" value="LysR_substrate"/>
    <property type="match status" value="1"/>
</dbReference>
<keyword evidence="2" id="KW-0805">Transcription regulation</keyword>
<dbReference type="SUPFAM" id="SSF46785">
    <property type="entry name" value="Winged helix' DNA-binding domain"/>
    <property type="match status" value="1"/>
</dbReference>
<feature type="domain" description="HTH lysR-type" evidence="5">
    <location>
        <begin position="1"/>
        <end position="58"/>
    </location>
</feature>
<evidence type="ECO:0000313" key="7">
    <source>
        <dbReference type="Proteomes" id="UP000051249"/>
    </source>
</evidence>
<evidence type="ECO:0000256" key="4">
    <source>
        <dbReference type="ARBA" id="ARBA00023163"/>
    </source>
</evidence>